<dbReference type="EMBL" id="JBBHLL010000445">
    <property type="protein sequence ID" value="KAK7802781.1"/>
    <property type="molecule type" value="Genomic_DNA"/>
</dbReference>
<evidence type="ECO:0000313" key="2">
    <source>
        <dbReference type="Proteomes" id="UP001488838"/>
    </source>
</evidence>
<dbReference type="Proteomes" id="UP001488838">
    <property type="component" value="Unassembled WGS sequence"/>
</dbReference>
<name>A0AAW0HK98_MYOGA</name>
<feature type="non-terminal residue" evidence="1">
    <location>
        <position position="1"/>
    </location>
</feature>
<accession>A0AAW0HK98</accession>
<reference evidence="1 2" key="1">
    <citation type="journal article" date="2023" name="bioRxiv">
        <title>Conserved and derived expression patterns and positive selection on dental genes reveal complex evolutionary context of ever-growing rodent molars.</title>
        <authorList>
            <person name="Calamari Z.T."/>
            <person name="Song A."/>
            <person name="Cohen E."/>
            <person name="Akter M."/>
            <person name="Roy R.D."/>
            <person name="Hallikas O."/>
            <person name="Christensen M.M."/>
            <person name="Li P."/>
            <person name="Marangoni P."/>
            <person name="Jernvall J."/>
            <person name="Klein O.D."/>
        </authorList>
    </citation>
    <scope>NUCLEOTIDE SEQUENCE [LARGE SCALE GENOMIC DNA]</scope>
    <source>
        <strain evidence="1">V071</strain>
    </source>
</reference>
<dbReference type="AlphaFoldDB" id="A0AAW0HK98"/>
<gene>
    <name evidence="1" type="ORF">U0070_016586</name>
</gene>
<sequence>SSGTTLLQGVNCEPIATPSVLRQECAQALLRNLGFHEGGRAGGWVGYSVLTESMHSCLLTPEMEQWSQEVQPGTEVKEAEAAHEFPLWKARHFPNDLSRPSWRLSRPWMVERVLDLGPTVIDEACTSGYCQVFYPKQLIAGKESVAMTTPIETTPLARNSLTTIHITLEYSGCAFLETPRLSVTSAGDASMLSTPPTLIFTPDLDISLRLEGGLDVDLTEFQTNLVPYCQHLLP</sequence>
<organism evidence="1 2">
    <name type="scientific">Myodes glareolus</name>
    <name type="common">Bank vole</name>
    <name type="synonym">Clethrionomys glareolus</name>
    <dbReference type="NCBI Taxonomy" id="447135"/>
    <lineage>
        <taxon>Eukaryota</taxon>
        <taxon>Metazoa</taxon>
        <taxon>Chordata</taxon>
        <taxon>Craniata</taxon>
        <taxon>Vertebrata</taxon>
        <taxon>Euteleostomi</taxon>
        <taxon>Mammalia</taxon>
        <taxon>Eutheria</taxon>
        <taxon>Euarchontoglires</taxon>
        <taxon>Glires</taxon>
        <taxon>Rodentia</taxon>
        <taxon>Myomorpha</taxon>
        <taxon>Muroidea</taxon>
        <taxon>Cricetidae</taxon>
        <taxon>Arvicolinae</taxon>
        <taxon>Myodes</taxon>
    </lineage>
</organism>
<protein>
    <submittedName>
        <fullName evidence="1">Uncharacterized protein</fullName>
    </submittedName>
</protein>
<proteinExistence type="predicted"/>
<evidence type="ECO:0000313" key="1">
    <source>
        <dbReference type="EMBL" id="KAK7802781.1"/>
    </source>
</evidence>
<comment type="caution">
    <text evidence="1">The sequence shown here is derived from an EMBL/GenBank/DDBJ whole genome shotgun (WGS) entry which is preliminary data.</text>
</comment>
<keyword evidence="2" id="KW-1185">Reference proteome</keyword>